<comment type="caution">
    <text evidence="1">The sequence shown here is derived from an EMBL/GenBank/DDBJ whole genome shotgun (WGS) entry which is preliminary data.</text>
</comment>
<dbReference type="OrthoDB" id="10007373at2759"/>
<dbReference type="Proteomes" id="UP000663832">
    <property type="component" value="Unassembled WGS sequence"/>
</dbReference>
<accession>A0A814EV51</accession>
<dbReference type="EMBL" id="CAJNOM010000229">
    <property type="protein sequence ID" value="CAF1258870.1"/>
    <property type="molecule type" value="Genomic_DNA"/>
</dbReference>
<evidence type="ECO:0000313" key="5">
    <source>
        <dbReference type="Proteomes" id="UP000663877"/>
    </source>
</evidence>
<dbReference type="EMBL" id="CAJNOM010000372">
    <property type="protein sequence ID" value="CAF1400476.1"/>
    <property type="molecule type" value="Genomic_DNA"/>
</dbReference>
<dbReference type="AlphaFoldDB" id="A0A814EV51"/>
<protein>
    <submittedName>
        <fullName evidence="1">Uncharacterized protein</fullName>
    </submittedName>
</protein>
<evidence type="ECO:0000313" key="1">
    <source>
        <dbReference type="EMBL" id="CAF0974332.1"/>
    </source>
</evidence>
<reference evidence="1" key="1">
    <citation type="submission" date="2021-02" db="EMBL/GenBank/DDBJ databases">
        <authorList>
            <person name="Nowell W R."/>
        </authorList>
    </citation>
    <scope>NUCLEOTIDE SEQUENCE</scope>
</reference>
<sequence>MPATTTTTTTTTTSNQASQKDNIIDLCTSAGEVFSKFGVLLRDLDICHQRSLSNNEQDQQLIGWDEQSVTMLRQAVEAFAISVRDISTVVAEKRIRER</sequence>
<dbReference type="EMBL" id="CAJNOI010000061">
    <property type="protein sequence ID" value="CAF0974332.1"/>
    <property type="molecule type" value="Genomic_DNA"/>
</dbReference>
<organism evidence="1 5">
    <name type="scientific">Adineta steineri</name>
    <dbReference type="NCBI Taxonomy" id="433720"/>
    <lineage>
        <taxon>Eukaryota</taxon>
        <taxon>Metazoa</taxon>
        <taxon>Spiralia</taxon>
        <taxon>Gnathifera</taxon>
        <taxon>Rotifera</taxon>
        <taxon>Eurotatoria</taxon>
        <taxon>Bdelloidea</taxon>
        <taxon>Adinetida</taxon>
        <taxon>Adinetidae</taxon>
        <taxon>Adineta</taxon>
    </lineage>
</organism>
<keyword evidence="4" id="KW-1185">Reference proteome</keyword>
<evidence type="ECO:0000313" key="3">
    <source>
        <dbReference type="EMBL" id="CAF1400476.1"/>
    </source>
</evidence>
<evidence type="ECO:0000313" key="4">
    <source>
        <dbReference type="Proteomes" id="UP000663832"/>
    </source>
</evidence>
<name>A0A814EV51_9BILA</name>
<evidence type="ECO:0000313" key="2">
    <source>
        <dbReference type="EMBL" id="CAF1258870.1"/>
    </source>
</evidence>
<gene>
    <name evidence="1" type="ORF">BJG266_LOCUS14512</name>
    <name evidence="2" type="ORF">QVE165_LOCUS28934</name>
    <name evidence="3" type="ORF">QVE165_LOCUS36727</name>
</gene>
<dbReference type="Proteomes" id="UP000663877">
    <property type="component" value="Unassembled WGS sequence"/>
</dbReference>
<proteinExistence type="predicted"/>